<dbReference type="PANTHER" id="PTHR30471:SF3">
    <property type="entry name" value="UPF0758 PROTEIN YEES-RELATED"/>
    <property type="match status" value="1"/>
</dbReference>
<keyword evidence="2" id="KW-0645">Protease</keyword>
<gene>
    <name evidence="8" type="ORF">JK635_07795</name>
</gene>
<comment type="caution">
    <text evidence="8">The sequence shown here is derived from an EMBL/GenBank/DDBJ whole genome shotgun (WGS) entry which is preliminary data.</text>
</comment>
<dbReference type="Pfam" id="PF04002">
    <property type="entry name" value="RadC"/>
    <property type="match status" value="1"/>
</dbReference>
<keyword evidence="5" id="KW-0862">Zinc</keyword>
<keyword evidence="6" id="KW-0482">Metalloprotease</keyword>
<protein>
    <submittedName>
        <fullName evidence="8">JAB domain-containing protein</fullName>
    </submittedName>
</protein>
<comment type="similarity">
    <text evidence="1">Belongs to the UPF0758 family.</text>
</comment>
<evidence type="ECO:0000256" key="2">
    <source>
        <dbReference type="ARBA" id="ARBA00022670"/>
    </source>
</evidence>
<dbReference type="InterPro" id="IPR001405">
    <property type="entry name" value="UPF0758"/>
</dbReference>
<keyword evidence="4" id="KW-0378">Hydrolase</keyword>
<feature type="domain" description="MPN" evidence="7">
    <location>
        <begin position="80"/>
        <end position="208"/>
    </location>
</feature>
<dbReference type="InterPro" id="IPR025657">
    <property type="entry name" value="RadC_JAB"/>
</dbReference>
<keyword evidence="3" id="KW-0479">Metal-binding</keyword>
<dbReference type="InterPro" id="IPR037518">
    <property type="entry name" value="MPN"/>
</dbReference>
<dbReference type="PANTHER" id="PTHR30471">
    <property type="entry name" value="DNA REPAIR PROTEIN RADC"/>
    <property type="match status" value="1"/>
</dbReference>
<accession>A0ABS1TLH1</accession>
<dbReference type="Proteomes" id="UP000623967">
    <property type="component" value="Unassembled WGS sequence"/>
</dbReference>
<dbReference type="EMBL" id="JAESWB010000134">
    <property type="protein sequence ID" value="MBL4952112.1"/>
    <property type="molecule type" value="Genomic_DNA"/>
</dbReference>
<evidence type="ECO:0000256" key="4">
    <source>
        <dbReference type="ARBA" id="ARBA00022801"/>
    </source>
</evidence>
<evidence type="ECO:0000259" key="7">
    <source>
        <dbReference type="PROSITE" id="PS50249"/>
    </source>
</evidence>
<dbReference type="PROSITE" id="PS50249">
    <property type="entry name" value="MPN"/>
    <property type="match status" value="1"/>
</dbReference>
<proteinExistence type="inferred from homology"/>
<reference evidence="8 9" key="1">
    <citation type="submission" date="2021-01" db="EMBL/GenBank/DDBJ databases">
        <title>Genome public.</title>
        <authorList>
            <person name="Liu C."/>
            <person name="Sun Q."/>
        </authorList>
    </citation>
    <scope>NUCLEOTIDE SEQUENCE [LARGE SCALE GENOMIC DNA]</scope>
    <source>
        <strain evidence="8 9">YIM B02564</strain>
    </source>
</reference>
<evidence type="ECO:0000256" key="5">
    <source>
        <dbReference type="ARBA" id="ARBA00022833"/>
    </source>
</evidence>
<evidence type="ECO:0000313" key="8">
    <source>
        <dbReference type="EMBL" id="MBL4952112.1"/>
    </source>
</evidence>
<dbReference type="Gene3D" id="3.40.140.10">
    <property type="entry name" value="Cytidine Deaminase, domain 2"/>
    <property type="match status" value="1"/>
</dbReference>
<evidence type="ECO:0000256" key="3">
    <source>
        <dbReference type="ARBA" id="ARBA00022723"/>
    </source>
</evidence>
<dbReference type="InterPro" id="IPR020891">
    <property type="entry name" value="UPF0758_CS"/>
</dbReference>
<evidence type="ECO:0000313" key="9">
    <source>
        <dbReference type="Proteomes" id="UP000623967"/>
    </source>
</evidence>
<evidence type="ECO:0000256" key="1">
    <source>
        <dbReference type="ARBA" id="ARBA00010243"/>
    </source>
</evidence>
<dbReference type="PROSITE" id="PS01302">
    <property type="entry name" value="UPF0758"/>
    <property type="match status" value="1"/>
</dbReference>
<dbReference type="RefSeq" id="WP_202653391.1">
    <property type="nucleotide sequence ID" value="NZ_JAESWB010000134.1"/>
</dbReference>
<sequence length="210" mass="24287">MFGLFKKENSSPIPMAISYVQRLQLIVGNPLVGFPKDISKWSKEKEKSIEDFMKEYGLTTDQAMRLQQVLFLLDEWKWKSSSSPKNAKEWASLKEAEEIRNKDHEYLLMFIVNEKGNYTHHLLSVGSEEEVSFPPFEQMKSLLEQMKGTAFVLMHNHPSGDARISNEDIDVTLQLSRFFQSTRYMFLDHIIVAKGGTSYSSLRENGYVFS</sequence>
<name>A0ABS1TLH1_9BACI</name>
<evidence type="ECO:0000256" key="6">
    <source>
        <dbReference type="ARBA" id="ARBA00023049"/>
    </source>
</evidence>
<keyword evidence="9" id="KW-1185">Reference proteome</keyword>
<organism evidence="8 9">
    <name type="scientific">Neobacillus paridis</name>
    <dbReference type="NCBI Taxonomy" id="2803862"/>
    <lineage>
        <taxon>Bacteria</taxon>
        <taxon>Bacillati</taxon>
        <taxon>Bacillota</taxon>
        <taxon>Bacilli</taxon>
        <taxon>Bacillales</taxon>
        <taxon>Bacillaceae</taxon>
        <taxon>Neobacillus</taxon>
    </lineage>
</organism>